<name>A0AAE1A1Q7_9GAST</name>
<proteinExistence type="predicted"/>
<dbReference type="EMBL" id="JAWDGP010002856">
    <property type="protein sequence ID" value="KAK3779283.1"/>
    <property type="molecule type" value="Genomic_DNA"/>
</dbReference>
<dbReference type="AlphaFoldDB" id="A0AAE1A1Q7"/>
<organism evidence="1 2">
    <name type="scientific">Elysia crispata</name>
    <name type="common">lettuce slug</name>
    <dbReference type="NCBI Taxonomy" id="231223"/>
    <lineage>
        <taxon>Eukaryota</taxon>
        <taxon>Metazoa</taxon>
        <taxon>Spiralia</taxon>
        <taxon>Lophotrochozoa</taxon>
        <taxon>Mollusca</taxon>
        <taxon>Gastropoda</taxon>
        <taxon>Heterobranchia</taxon>
        <taxon>Euthyneura</taxon>
        <taxon>Panpulmonata</taxon>
        <taxon>Sacoglossa</taxon>
        <taxon>Placobranchoidea</taxon>
        <taxon>Plakobranchidae</taxon>
        <taxon>Elysia</taxon>
    </lineage>
</organism>
<sequence>MTAETNKTRPLLTNDFNHIIPPTSADNKKTSCNNRPCFLLWEKFSCLGIDPRHSPPIAE</sequence>
<accession>A0AAE1A1Q7</accession>
<evidence type="ECO:0000313" key="1">
    <source>
        <dbReference type="EMBL" id="KAK3779283.1"/>
    </source>
</evidence>
<gene>
    <name evidence="1" type="ORF">RRG08_057653</name>
</gene>
<dbReference type="Proteomes" id="UP001283361">
    <property type="component" value="Unassembled WGS sequence"/>
</dbReference>
<comment type="caution">
    <text evidence="1">The sequence shown here is derived from an EMBL/GenBank/DDBJ whole genome shotgun (WGS) entry which is preliminary data.</text>
</comment>
<reference evidence="1" key="1">
    <citation type="journal article" date="2023" name="G3 (Bethesda)">
        <title>A reference genome for the long-term kleptoplast-retaining sea slug Elysia crispata morphotype clarki.</title>
        <authorList>
            <person name="Eastman K.E."/>
            <person name="Pendleton A.L."/>
            <person name="Shaikh M.A."/>
            <person name="Suttiyut T."/>
            <person name="Ogas R."/>
            <person name="Tomko P."/>
            <person name="Gavelis G."/>
            <person name="Widhalm J.R."/>
            <person name="Wisecaver J.H."/>
        </authorList>
    </citation>
    <scope>NUCLEOTIDE SEQUENCE</scope>
    <source>
        <strain evidence="1">ECLA1</strain>
    </source>
</reference>
<evidence type="ECO:0000313" key="2">
    <source>
        <dbReference type="Proteomes" id="UP001283361"/>
    </source>
</evidence>
<keyword evidence="2" id="KW-1185">Reference proteome</keyword>
<protein>
    <submittedName>
        <fullName evidence="1">Uncharacterized protein</fullName>
    </submittedName>
</protein>